<dbReference type="GO" id="GO:0007059">
    <property type="term" value="P:chromosome segregation"/>
    <property type="evidence" value="ECO:0007669"/>
    <property type="project" value="UniProtKB-KW"/>
</dbReference>
<dbReference type="InterPro" id="IPR050090">
    <property type="entry name" value="Tyrosine_recombinase_XerCD"/>
</dbReference>
<evidence type="ECO:0000313" key="10">
    <source>
        <dbReference type="Proteomes" id="UP000001343"/>
    </source>
</evidence>
<evidence type="ECO:0000313" key="9">
    <source>
        <dbReference type="EMBL" id="EKS01404.1"/>
    </source>
</evidence>
<evidence type="ECO:0000256" key="4">
    <source>
        <dbReference type="ARBA" id="ARBA00023172"/>
    </source>
</evidence>
<dbReference type="PANTHER" id="PTHR30349">
    <property type="entry name" value="PHAGE INTEGRASE-RELATED"/>
    <property type="match status" value="1"/>
</dbReference>
<organism evidence="9 10">
    <name type="scientific">Leptospira mayottensis 200901122</name>
    <dbReference type="NCBI Taxonomy" id="1193010"/>
    <lineage>
        <taxon>Bacteria</taxon>
        <taxon>Pseudomonadati</taxon>
        <taxon>Spirochaetota</taxon>
        <taxon>Spirochaetia</taxon>
        <taxon>Leptospirales</taxon>
        <taxon>Leptospiraceae</taxon>
        <taxon>Leptospira</taxon>
    </lineage>
</organism>
<accession>A0AA87MPM6</accession>
<dbReference type="InterPro" id="IPR010998">
    <property type="entry name" value="Integrase_recombinase_N"/>
</dbReference>
<dbReference type="SUPFAM" id="SSF56349">
    <property type="entry name" value="DNA breaking-rejoining enzymes"/>
    <property type="match status" value="1"/>
</dbReference>
<protein>
    <submittedName>
        <fullName evidence="9">Site-specific tyrosine recombinase XerC</fullName>
    </submittedName>
</protein>
<dbReference type="GO" id="GO:0015074">
    <property type="term" value="P:DNA integration"/>
    <property type="evidence" value="ECO:0007669"/>
    <property type="project" value="UniProtKB-KW"/>
</dbReference>
<evidence type="ECO:0000259" key="8">
    <source>
        <dbReference type="PROSITE" id="PS51900"/>
    </source>
</evidence>
<dbReference type="PANTHER" id="PTHR30349:SF81">
    <property type="entry name" value="TYROSINE RECOMBINASE XERC"/>
    <property type="match status" value="1"/>
</dbReference>
<keyword evidence="1" id="KW-0159">Chromosome partition</keyword>
<sequence>MSWQEKLETLRISPVGSFENYCYSYLERNRTGKGHSLSTLKNTHACLIDFFEWCALREIRYPNEVTLSLLERYRNQVVGLKNKYNGKELSNNNKHKRLASVREYFGWLARKRVLLVDPSLDWEIPRYVKRNIPHNVLSVEEAERILSVPDVKNVLGLRDRAMLEVVYSTGIRRMELGNLYVSDIDFFGRTVLVREGKGKKTRLIPISERALSWVRRYLERSRVALLRNTDEPHLFLGKSGKKLEHASITSLFAVFREAADVRKRQAVHIFRHTTATGMLDNGADIRHVQEMLGHETLSTTQIYTHVAIRKLKEVYDKTHPSIHTPDSTSLVGRISKKEETVSKDKDSNQEEPNTS</sequence>
<evidence type="ECO:0000256" key="2">
    <source>
        <dbReference type="ARBA" id="ARBA00022908"/>
    </source>
</evidence>
<feature type="region of interest" description="Disordered" evidence="6">
    <location>
        <begin position="319"/>
        <end position="355"/>
    </location>
</feature>
<keyword evidence="2" id="KW-0229">DNA integration</keyword>
<dbReference type="InterPro" id="IPR011010">
    <property type="entry name" value="DNA_brk_join_enz"/>
</dbReference>
<feature type="domain" description="Tyr recombinase" evidence="7">
    <location>
        <begin position="132"/>
        <end position="316"/>
    </location>
</feature>
<keyword evidence="3 5" id="KW-0238">DNA-binding</keyword>
<reference evidence="9 10" key="1">
    <citation type="journal article" date="2014" name="Int. J. Syst. Evol. Microbiol.">
        <title>Leptospira mayottensis sp. nov., a pathogenic species of the genus Leptospira isolated from humans.</title>
        <authorList>
            <person name="Bourhy P."/>
            <person name="Collet L."/>
            <person name="Brisse S."/>
            <person name="Picardeau M."/>
        </authorList>
    </citation>
    <scope>NUCLEOTIDE SEQUENCE [LARGE SCALE GENOMIC DNA]</scope>
    <source>
        <strain evidence="9 10">200901122</strain>
    </source>
</reference>
<evidence type="ECO:0000259" key="7">
    <source>
        <dbReference type="PROSITE" id="PS51898"/>
    </source>
</evidence>
<dbReference type="EMBL" id="AKWM02000020">
    <property type="protein sequence ID" value="EKS01404.1"/>
    <property type="molecule type" value="Genomic_DNA"/>
</dbReference>
<name>A0AA87MPM6_9LEPT</name>
<keyword evidence="4" id="KW-0233">DNA recombination</keyword>
<proteinExistence type="predicted"/>
<dbReference type="GO" id="GO:0006310">
    <property type="term" value="P:DNA recombination"/>
    <property type="evidence" value="ECO:0007669"/>
    <property type="project" value="UniProtKB-KW"/>
</dbReference>
<dbReference type="Proteomes" id="UP000001343">
    <property type="component" value="Unassembled WGS sequence"/>
</dbReference>
<evidence type="ECO:0000256" key="1">
    <source>
        <dbReference type="ARBA" id="ARBA00022829"/>
    </source>
</evidence>
<dbReference type="InterPro" id="IPR044068">
    <property type="entry name" value="CB"/>
</dbReference>
<dbReference type="Gene3D" id="1.10.150.130">
    <property type="match status" value="1"/>
</dbReference>
<evidence type="ECO:0000256" key="6">
    <source>
        <dbReference type="SAM" id="MobiDB-lite"/>
    </source>
</evidence>
<gene>
    <name evidence="9" type="ORF">LEP1GSC125_0032</name>
</gene>
<dbReference type="AlphaFoldDB" id="A0AA87MPM6"/>
<dbReference type="Gene3D" id="1.10.443.10">
    <property type="entry name" value="Intergrase catalytic core"/>
    <property type="match status" value="1"/>
</dbReference>
<dbReference type="InterPro" id="IPR002104">
    <property type="entry name" value="Integrase_catalytic"/>
</dbReference>
<feature type="compositionally biased region" description="Basic and acidic residues" evidence="6">
    <location>
        <begin position="335"/>
        <end position="348"/>
    </location>
</feature>
<dbReference type="GO" id="GO:0003677">
    <property type="term" value="F:DNA binding"/>
    <property type="evidence" value="ECO:0007669"/>
    <property type="project" value="UniProtKB-UniRule"/>
</dbReference>
<dbReference type="PROSITE" id="PS51898">
    <property type="entry name" value="TYR_RECOMBINASE"/>
    <property type="match status" value="1"/>
</dbReference>
<comment type="caution">
    <text evidence="9">The sequence shown here is derived from an EMBL/GenBank/DDBJ whole genome shotgun (WGS) entry which is preliminary data.</text>
</comment>
<evidence type="ECO:0000256" key="5">
    <source>
        <dbReference type="PROSITE-ProRule" id="PRU01248"/>
    </source>
</evidence>
<dbReference type="CDD" id="cd00798">
    <property type="entry name" value="INT_XerDC_C"/>
    <property type="match status" value="1"/>
</dbReference>
<dbReference type="RefSeq" id="WP_002747169.1">
    <property type="nucleotide sequence ID" value="NZ_AKWM02000020.1"/>
</dbReference>
<dbReference type="PROSITE" id="PS51900">
    <property type="entry name" value="CB"/>
    <property type="match status" value="1"/>
</dbReference>
<feature type="domain" description="Core-binding (CB)" evidence="8">
    <location>
        <begin position="16"/>
        <end position="109"/>
    </location>
</feature>
<evidence type="ECO:0000256" key="3">
    <source>
        <dbReference type="ARBA" id="ARBA00023125"/>
    </source>
</evidence>
<dbReference type="InterPro" id="IPR013762">
    <property type="entry name" value="Integrase-like_cat_sf"/>
</dbReference>
<dbReference type="Pfam" id="PF00589">
    <property type="entry name" value="Phage_integrase"/>
    <property type="match status" value="1"/>
</dbReference>